<evidence type="ECO:0000256" key="11">
    <source>
        <dbReference type="SAM" id="SignalP"/>
    </source>
</evidence>
<keyword evidence="6" id="KW-0326">Glycosidase</keyword>
<evidence type="ECO:0000256" key="8">
    <source>
        <dbReference type="ARBA" id="ARBA00029771"/>
    </source>
</evidence>
<dbReference type="InterPro" id="IPR008264">
    <property type="entry name" value="Beta_glucanase"/>
</dbReference>
<feature type="chain" id="PRO_5039387631" description="Beta-glucanase" evidence="11">
    <location>
        <begin position="24"/>
        <end position="264"/>
    </location>
</feature>
<evidence type="ECO:0000256" key="3">
    <source>
        <dbReference type="ARBA" id="ARBA00012690"/>
    </source>
</evidence>
<dbReference type="PRINTS" id="PR00737">
    <property type="entry name" value="GLHYDRLASE16"/>
</dbReference>
<keyword evidence="5 13" id="KW-0378">Hydrolase</keyword>
<dbReference type="GO" id="GO:0005975">
    <property type="term" value="P:carbohydrate metabolic process"/>
    <property type="evidence" value="ECO:0007669"/>
    <property type="project" value="InterPro"/>
</dbReference>
<protein>
    <recommendedName>
        <fullName evidence="4">Beta-glucanase</fullName>
        <ecNumber evidence="3">3.2.1.73</ecNumber>
    </recommendedName>
    <alternativeName>
        <fullName evidence="9">1,3-1,4-beta-D-glucan 4-glucanohydrolase</fullName>
    </alternativeName>
    <alternativeName>
        <fullName evidence="8">Endo-beta-1,3-1,4 glucanase</fullName>
    </alternativeName>
    <alternativeName>
        <fullName evidence="7">Lichenase</fullName>
    </alternativeName>
</protein>
<feature type="domain" description="GH16" evidence="12">
    <location>
        <begin position="53"/>
        <end position="262"/>
    </location>
</feature>
<feature type="signal peptide" evidence="11">
    <location>
        <begin position="1"/>
        <end position="23"/>
    </location>
</feature>
<dbReference type="Pfam" id="PF00722">
    <property type="entry name" value="Glyco_hydro_16"/>
    <property type="match status" value="1"/>
</dbReference>
<dbReference type="Gene3D" id="2.60.120.200">
    <property type="match status" value="1"/>
</dbReference>
<keyword evidence="14" id="KW-1185">Reference proteome</keyword>
<dbReference type="InterPro" id="IPR013320">
    <property type="entry name" value="ConA-like_dom_sf"/>
</dbReference>
<feature type="active site" description="Proton donor" evidence="10">
    <location>
        <position position="155"/>
    </location>
</feature>
<keyword evidence="11" id="KW-0732">Signal</keyword>
<dbReference type="PANTHER" id="PTHR31062">
    <property type="entry name" value="XYLOGLUCAN ENDOTRANSGLUCOSYLASE/HYDROLASE PROTEIN 8-RELATED"/>
    <property type="match status" value="1"/>
</dbReference>
<accession>A0A5D6WJ09</accession>
<comment type="caution">
    <text evidence="13">The sequence shown here is derived from an EMBL/GenBank/DDBJ whole genome shotgun (WGS) entry which is preliminary data.</text>
</comment>
<evidence type="ECO:0000256" key="6">
    <source>
        <dbReference type="ARBA" id="ARBA00023295"/>
    </source>
</evidence>
<evidence type="ECO:0000256" key="4">
    <source>
        <dbReference type="ARBA" id="ARBA00014569"/>
    </source>
</evidence>
<organism evidence="13 14">
    <name type="scientific">Selenomonas caprae</name>
    <dbReference type="NCBI Taxonomy" id="2606905"/>
    <lineage>
        <taxon>Bacteria</taxon>
        <taxon>Bacillati</taxon>
        <taxon>Bacillota</taxon>
        <taxon>Negativicutes</taxon>
        <taxon>Selenomonadales</taxon>
        <taxon>Selenomonadaceae</taxon>
        <taxon>Selenomonas</taxon>
    </lineage>
</organism>
<feature type="active site" description="Nucleophile" evidence="10">
    <location>
        <position position="151"/>
    </location>
</feature>
<comment type="catalytic activity">
    <reaction evidence="1">
        <text>Hydrolysis of (1-&gt;4)-beta-D-glucosidic linkages in beta-D-glucans containing (1-&gt;3)- and (1-&gt;4)-bonds.</text>
        <dbReference type="EC" id="3.2.1.73"/>
    </reaction>
</comment>
<proteinExistence type="inferred from homology"/>
<evidence type="ECO:0000313" key="14">
    <source>
        <dbReference type="Proteomes" id="UP000322783"/>
    </source>
</evidence>
<reference evidence="13 14" key="1">
    <citation type="submission" date="2019-08" db="EMBL/GenBank/DDBJ databases">
        <title>Selenomonas sp. mPRGC5 and Selenomonas sp. mPRGC8 isolated from ruminal fluid of dairy goat (Capra hircus).</title>
        <authorList>
            <person name="Poothong S."/>
            <person name="Nuengjamnong C."/>
            <person name="Tanasupawat S."/>
        </authorList>
    </citation>
    <scope>NUCLEOTIDE SEQUENCE [LARGE SCALE GENOMIC DNA]</scope>
    <source>
        <strain evidence="14">mPRGC8</strain>
    </source>
</reference>
<dbReference type="GO" id="GO:0042972">
    <property type="term" value="F:licheninase activity"/>
    <property type="evidence" value="ECO:0007669"/>
    <property type="project" value="UniProtKB-EC"/>
</dbReference>
<evidence type="ECO:0000256" key="7">
    <source>
        <dbReference type="ARBA" id="ARBA00029722"/>
    </source>
</evidence>
<name>A0A5D6WJ09_9FIRM</name>
<dbReference type="SUPFAM" id="SSF49899">
    <property type="entry name" value="Concanavalin A-like lectins/glucanases"/>
    <property type="match status" value="1"/>
</dbReference>
<dbReference type="EMBL" id="VTOZ01000021">
    <property type="protein sequence ID" value="TYZ27870.1"/>
    <property type="molecule type" value="Genomic_DNA"/>
</dbReference>
<evidence type="ECO:0000256" key="9">
    <source>
        <dbReference type="ARBA" id="ARBA00031665"/>
    </source>
</evidence>
<dbReference type="PROSITE" id="PS51762">
    <property type="entry name" value="GH16_2"/>
    <property type="match status" value="1"/>
</dbReference>
<dbReference type="InterPro" id="IPR000757">
    <property type="entry name" value="Beta-glucanase-like"/>
</dbReference>
<evidence type="ECO:0000256" key="1">
    <source>
        <dbReference type="ARBA" id="ARBA00000481"/>
    </source>
</evidence>
<dbReference type="CDD" id="cd02175">
    <property type="entry name" value="GH16_lichenase"/>
    <property type="match status" value="1"/>
</dbReference>
<dbReference type="InterPro" id="IPR008263">
    <property type="entry name" value="GH16_AS"/>
</dbReference>
<sequence length="264" mass="29228">MDIRKKALAVAVLAALAAPVSVSLDVVSPAIVSAAPAAETKASDAFTIDLTKGGQNDISIPSDGWSNGAMFNVFWHKENVTFHDGAMQLVINPSPNPAADKVPYSGGEYRTKNFYGYGRFETTMKAIKNDGVVSSFFTCTGPYDNGNDWDEIDFEVLGKDTTKVQLNYFRKGVGGHEKMIDLGFDASEDFHTYAFEWHKNSIIWYVDGKEVYRVEGGDLPCTKGRILMNAWCGKGVDEWLKPFKDDKMPLVAEYKSIKYTPFAE</sequence>
<evidence type="ECO:0000256" key="2">
    <source>
        <dbReference type="ARBA" id="ARBA00006865"/>
    </source>
</evidence>
<comment type="similarity">
    <text evidence="2">Belongs to the glycosyl hydrolase 16 family.</text>
</comment>
<evidence type="ECO:0000259" key="12">
    <source>
        <dbReference type="PROSITE" id="PS51762"/>
    </source>
</evidence>
<dbReference type="PROSITE" id="PS01034">
    <property type="entry name" value="GH16_1"/>
    <property type="match status" value="1"/>
</dbReference>
<evidence type="ECO:0000256" key="5">
    <source>
        <dbReference type="ARBA" id="ARBA00022801"/>
    </source>
</evidence>
<evidence type="ECO:0000313" key="13">
    <source>
        <dbReference type="EMBL" id="TYZ27870.1"/>
    </source>
</evidence>
<gene>
    <name evidence="13" type="ORF">FZ041_10200</name>
</gene>
<evidence type="ECO:0000256" key="10">
    <source>
        <dbReference type="PIRSR" id="PIRSR608264-1"/>
    </source>
</evidence>
<dbReference type="InterPro" id="IPR044791">
    <property type="entry name" value="Beta-glucanase/XTH"/>
</dbReference>
<dbReference type="Proteomes" id="UP000322783">
    <property type="component" value="Unassembled WGS sequence"/>
</dbReference>
<dbReference type="EC" id="3.2.1.73" evidence="3"/>
<dbReference type="AlphaFoldDB" id="A0A5D6WJ09"/>